<dbReference type="Proteomes" id="UP000238882">
    <property type="component" value="Unassembled WGS sequence"/>
</dbReference>
<sequence length="144" mass="16267">MDLNLGVRNKKRTLGTTLAFSYLFGSDESYQIVSNSFASINLKRTSNLALRLRPNISFVIADQNITFVRPVRTPTGPQLRVFTQDVFDLLNTQLSIPISLSTNSWDFELGYNLNLPKALPNETDLSTTGFFNFSVGYMFDLNKK</sequence>
<dbReference type="AlphaFoldDB" id="A0A2S7WUA9"/>
<keyword evidence="2" id="KW-1185">Reference proteome</keyword>
<dbReference type="EMBL" id="MSCN01000001">
    <property type="protein sequence ID" value="PQJ80912.1"/>
    <property type="molecule type" value="Genomic_DNA"/>
</dbReference>
<reference evidence="1 2" key="1">
    <citation type="submission" date="2016-12" db="EMBL/GenBank/DDBJ databases">
        <title>Trade-off between light-utilization and light-protection in marine flavobacteria.</title>
        <authorList>
            <person name="Kumagai Y."/>
            <person name="Yoshizawa S."/>
            <person name="Kogure K."/>
            <person name="Iwasaki W."/>
        </authorList>
    </citation>
    <scope>NUCLEOTIDE SEQUENCE [LARGE SCALE GENOMIC DNA]</scope>
    <source>
        <strain evidence="1 2">NBRC 108759</strain>
    </source>
</reference>
<evidence type="ECO:0000313" key="1">
    <source>
        <dbReference type="EMBL" id="PQJ80912.1"/>
    </source>
</evidence>
<accession>A0A2S7WUA9</accession>
<name>A0A2S7WUA9_9FLAO</name>
<evidence type="ECO:0008006" key="3">
    <source>
        <dbReference type="Google" id="ProtNLM"/>
    </source>
</evidence>
<evidence type="ECO:0000313" key="2">
    <source>
        <dbReference type="Proteomes" id="UP000238882"/>
    </source>
</evidence>
<organism evidence="1 2">
    <name type="scientific">Polaribacter porphyrae</name>
    <dbReference type="NCBI Taxonomy" id="1137780"/>
    <lineage>
        <taxon>Bacteria</taxon>
        <taxon>Pseudomonadati</taxon>
        <taxon>Bacteroidota</taxon>
        <taxon>Flavobacteriia</taxon>
        <taxon>Flavobacteriales</taxon>
        <taxon>Flavobacteriaceae</taxon>
    </lineage>
</organism>
<gene>
    <name evidence="1" type="ORF">BTO18_05190</name>
</gene>
<comment type="caution">
    <text evidence="1">The sequence shown here is derived from an EMBL/GenBank/DDBJ whole genome shotgun (WGS) entry which is preliminary data.</text>
</comment>
<protein>
    <recommendedName>
        <fullName evidence="3">Outer membrane protein beta-barrel domain-containing protein</fullName>
    </recommendedName>
</protein>
<proteinExistence type="predicted"/>